<dbReference type="RefSeq" id="WP_339392568.1">
    <property type="nucleotide sequence ID" value="NZ_BAAAAF010000005.1"/>
</dbReference>
<keyword evidence="2" id="KW-0472">Membrane</keyword>
<evidence type="ECO:0000256" key="1">
    <source>
        <dbReference type="SAM" id="MobiDB-lite"/>
    </source>
</evidence>
<feature type="region of interest" description="Disordered" evidence="1">
    <location>
        <begin position="1"/>
        <end position="22"/>
    </location>
</feature>
<feature type="transmembrane region" description="Helical" evidence="2">
    <location>
        <begin position="56"/>
        <end position="77"/>
    </location>
</feature>
<evidence type="ECO:0000256" key="2">
    <source>
        <dbReference type="SAM" id="Phobius"/>
    </source>
</evidence>
<gene>
    <name evidence="3" type="ORF">NCCP602_16530</name>
</gene>
<dbReference type="EMBL" id="BAAAAF010000005">
    <property type="protein sequence ID" value="GAA0035692.1"/>
    <property type="molecule type" value="Genomic_DNA"/>
</dbReference>
<proteinExistence type="predicted"/>
<keyword evidence="2" id="KW-1133">Transmembrane helix</keyword>
<protein>
    <recommendedName>
        <fullName evidence="5">Transmembrane protein</fullName>
    </recommendedName>
</protein>
<evidence type="ECO:0008006" key="5">
    <source>
        <dbReference type="Google" id="ProtNLM"/>
    </source>
</evidence>
<keyword evidence="2" id="KW-0812">Transmembrane</keyword>
<evidence type="ECO:0000313" key="3">
    <source>
        <dbReference type="EMBL" id="GAA0035692.1"/>
    </source>
</evidence>
<organism evidence="3 4">
    <name type="scientific">Brevibacterium metallidurans</name>
    <dbReference type="NCBI Taxonomy" id="1482676"/>
    <lineage>
        <taxon>Bacteria</taxon>
        <taxon>Bacillati</taxon>
        <taxon>Actinomycetota</taxon>
        <taxon>Actinomycetes</taxon>
        <taxon>Micrococcales</taxon>
        <taxon>Brevibacteriaceae</taxon>
        <taxon>Brevibacterium</taxon>
    </lineage>
</organism>
<reference evidence="3 4" key="1">
    <citation type="submission" date="2024-01" db="EMBL/GenBank/DDBJ databases">
        <title>Characterization of antibiotic resistant novel bacterial strains and their environmental applications.</title>
        <authorList>
            <person name="Manzoor S."/>
            <person name="Abbas S."/>
            <person name="Arshad M."/>
            <person name="Ahmed I."/>
        </authorList>
    </citation>
    <scope>NUCLEOTIDE SEQUENCE [LARGE SCALE GENOMIC DNA]</scope>
    <source>
        <strain evidence="3 4">NCCP-602</strain>
    </source>
</reference>
<dbReference type="Proteomes" id="UP001498238">
    <property type="component" value="Unassembled WGS sequence"/>
</dbReference>
<comment type="caution">
    <text evidence="3">The sequence shown here is derived from an EMBL/GenBank/DDBJ whole genome shotgun (WGS) entry which is preliminary data.</text>
</comment>
<name>A0ABP3C7C4_9MICO</name>
<accession>A0ABP3C7C4</accession>
<keyword evidence="4" id="KW-1185">Reference proteome</keyword>
<sequence length="213" mass="23859">MAQPETDDRDDGRVPTASDQDDVSDRVRFPDVDFPIRRSWWSTWLFPKPLINLAHAVWVSFAVLLLAAVTTIAAVSLSDVETAFSEGMTPGTFTPVQRECSDGWRGGEPSCSWLGTYTDDDGTTIDGVLLDEELTPSAAGVEQRVRWNGDREEPVVFADDRESQSGVVILIVTVWTGVAGTCVYIVIRSHRRRKIELVRLDRAKRPRSHRHHL</sequence>
<feature type="transmembrane region" description="Helical" evidence="2">
    <location>
        <begin position="167"/>
        <end position="187"/>
    </location>
</feature>
<evidence type="ECO:0000313" key="4">
    <source>
        <dbReference type="Proteomes" id="UP001498238"/>
    </source>
</evidence>